<comment type="caution">
    <text evidence="3">The sequence shown here is derived from an EMBL/GenBank/DDBJ whole genome shotgun (WGS) entry which is preliminary data.</text>
</comment>
<keyword evidence="1" id="KW-0812">Transmembrane</keyword>
<dbReference type="Pfam" id="PF03466">
    <property type="entry name" value="LysR_substrate"/>
    <property type="match status" value="1"/>
</dbReference>
<dbReference type="GO" id="GO:0006355">
    <property type="term" value="P:regulation of DNA-templated transcription"/>
    <property type="evidence" value="ECO:0007669"/>
    <property type="project" value="TreeGrafter"/>
</dbReference>
<dbReference type="CDD" id="cd05466">
    <property type="entry name" value="PBP2_LTTR_substrate"/>
    <property type="match status" value="1"/>
</dbReference>
<dbReference type="InterPro" id="IPR050950">
    <property type="entry name" value="HTH-type_LysR_regulators"/>
</dbReference>
<proteinExistence type="predicted"/>
<dbReference type="Proteomes" id="UP000014400">
    <property type="component" value="Unassembled WGS sequence"/>
</dbReference>
<dbReference type="STRING" id="1203554.HMPREF1476_00877"/>
<organism evidence="3 4">
    <name type="scientific">Sutterella wadsworthensis HGA0223</name>
    <dbReference type="NCBI Taxonomy" id="1203554"/>
    <lineage>
        <taxon>Bacteria</taxon>
        <taxon>Pseudomonadati</taxon>
        <taxon>Pseudomonadota</taxon>
        <taxon>Betaproteobacteria</taxon>
        <taxon>Burkholderiales</taxon>
        <taxon>Sutterellaceae</taxon>
        <taxon>Sutterella</taxon>
    </lineage>
</organism>
<dbReference type="PANTHER" id="PTHR30419">
    <property type="entry name" value="HTH-TYPE TRANSCRIPTIONAL REGULATOR YBHD"/>
    <property type="match status" value="1"/>
</dbReference>
<dbReference type="HOGENOM" id="CLU_1229357_0_0_4"/>
<evidence type="ECO:0000259" key="2">
    <source>
        <dbReference type="Pfam" id="PF03466"/>
    </source>
</evidence>
<dbReference type="PATRIC" id="fig|1203554.3.peg.893"/>
<gene>
    <name evidence="3" type="ORF">HMPREF1476_00877</name>
</gene>
<feature type="domain" description="LysR substrate-binding" evidence="2">
    <location>
        <begin position="50"/>
        <end position="213"/>
    </location>
</feature>
<protein>
    <recommendedName>
        <fullName evidence="2">LysR substrate-binding domain-containing protein</fullName>
    </recommendedName>
</protein>
<reference evidence="3 4" key="1">
    <citation type="submission" date="2013-04" db="EMBL/GenBank/DDBJ databases">
        <title>The Genome Sequence of Sutterella wadsworthensis HGA0223.</title>
        <authorList>
            <consortium name="The Broad Institute Genomics Platform"/>
            <person name="Earl A."/>
            <person name="Ward D."/>
            <person name="Feldgarden M."/>
            <person name="Gevers D."/>
            <person name="Schmidt T.M."/>
            <person name="Dover J."/>
            <person name="Dai D."/>
            <person name="Walker B."/>
            <person name="Young S."/>
            <person name="Zeng Q."/>
            <person name="Gargeya S."/>
            <person name="Fitzgerald M."/>
            <person name="Haas B."/>
            <person name="Abouelleil A."/>
            <person name="Allen A.W."/>
            <person name="Alvarado L."/>
            <person name="Arachchi H.M."/>
            <person name="Berlin A.M."/>
            <person name="Chapman S.B."/>
            <person name="Gainer-Dewar J."/>
            <person name="Goldberg J."/>
            <person name="Griggs A."/>
            <person name="Gujja S."/>
            <person name="Hansen M."/>
            <person name="Howarth C."/>
            <person name="Imamovic A."/>
            <person name="Ireland A."/>
            <person name="Larimer J."/>
            <person name="McCowan C."/>
            <person name="Murphy C."/>
            <person name="Pearson M."/>
            <person name="Poon T.W."/>
            <person name="Priest M."/>
            <person name="Roberts A."/>
            <person name="Saif S."/>
            <person name="Shea T."/>
            <person name="Sisk P."/>
            <person name="Sykes S."/>
            <person name="Wortman J."/>
            <person name="Nusbaum C."/>
            <person name="Birren B."/>
        </authorList>
    </citation>
    <scope>NUCLEOTIDE SEQUENCE [LARGE SCALE GENOMIC DNA]</scope>
    <source>
        <strain evidence="3 4">HGA0223</strain>
    </source>
</reference>
<evidence type="ECO:0000313" key="4">
    <source>
        <dbReference type="Proteomes" id="UP000014400"/>
    </source>
</evidence>
<dbReference type="eggNOG" id="COG0583">
    <property type="taxonomic scope" value="Bacteria"/>
</dbReference>
<dbReference type="AlphaFoldDB" id="S3C1F5"/>
<keyword evidence="1" id="KW-1133">Transmembrane helix</keyword>
<name>S3C1F5_9BURK</name>
<sequence>MSAALAGIVETDGITALYRFKSNCHLTIRITCAPILLFAGVFSMAYARAGRLLDSVLNRTCDLAFTSWTGGHAELLCAPYRPLRLAAVFAPDSSAGKVLRGQKGIRLADLFDFDFIALDRDAALRHVIDEEVAKTGGSLRVKIWTESYASALHFAAAGRGVTILPLEAAKKDERVCALTLDEPWTSLLIRIWHVPNLKELNPDADALLRFLVNASAPSRAGMETL</sequence>
<feature type="transmembrane region" description="Helical" evidence="1">
    <location>
        <begin position="26"/>
        <end position="47"/>
    </location>
</feature>
<evidence type="ECO:0000256" key="1">
    <source>
        <dbReference type="SAM" id="Phobius"/>
    </source>
</evidence>
<keyword evidence="1" id="KW-0472">Membrane</keyword>
<dbReference type="SUPFAM" id="SSF53850">
    <property type="entry name" value="Periplasmic binding protein-like II"/>
    <property type="match status" value="1"/>
</dbReference>
<dbReference type="GO" id="GO:0005829">
    <property type="term" value="C:cytosol"/>
    <property type="evidence" value="ECO:0007669"/>
    <property type="project" value="TreeGrafter"/>
</dbReference>
<dbReference type="EMBL" id="ATCF01000012">
    <property type="protein sequence ID" value="EPE00148.1"/>
    <property type="molecule type" value="Genomic_DNA"/>
</dbReference>
<accession>S3C1F5</accession>
<dbReference type="InterPro" id="IPR005119">
    <property type="entry name" value="LysR_subst-bd"/>
</dbReference>
<dbReference type="PANTHER" id="PTHR30419:SF2">
    <property type="entry name" value="LYSR FAMILY TRANSCRIPTIONAL REGULATOR"/>
    <property type="match status" value="1"/>
</dbReference>
<dbReference type="Gene3D" id="3.40.190.290">
    <property type="match status" value="1"/>
</dbReference>
<keyword evidence="4" id="KW-1185">Reference proteome</keyword>
<evidence type="ECO:0000313" key="3">
    <source>
        <dbReference type="EMBL" id="EPE00148.1"/>
    </source>
</evidence>
<dbReference type="RefSeq" id="WP_016474202.1">
    <property type="nucleotide sequence ID" value="NZ_KE150480.1"/>
</dbReference>